<gene>
    <name evidence="2" type="ORF">APG10_01786</name>
    <name evidence="3" type="ORF">APG11_00292</name>
    <name evidence="4" type="ORF">APG12_01176</name>
</gene>
<feature type="transmembrane region" description="Helical" evidence="1">
    <location>
        <begin position="168"/>
        <end position="189"/>
    </location>
</feature>
<accession>A0A150IY62</accession>
<evidence type="ECO:0000313" key="4">
    <source>
        <dbReference type="EMBL" id="KYC49927.1"/>
    </source>
</evidence>
<keyword evidence="1" id="KW-1133">Transmembrane helix</keyword>
<proteinExistence type="predicted"/>
<reference evidence="5 6" key="1">
    <citation type="journal article" date="2016" name="ISME J.">
        <title>Chasing the elusive Euryarchaeota class WSA2: genomes reveal a uniquely fastidious methyl-reducing methanogen.</title>
        <authorList>
            <person name="Nobu M.K."/>
            <person name="Narihiro T."/>
            <person name="Kuroda K."/>
            <person name="Mei R."/>
            <person name="Liu W.T."/>
        </authorList>
    </citation>
    <scope>NUCLEOTIDE SEQUENCE [LARGE SCALE GENOMIC DNA]</scope>
    <source>
        <strain evidence="2">B03fssc0709_Meth_Bin005</strain>
        <strain evidence="3">B15fssc0709_Meth_Bin003</strain>
        <strain evidence="4">BMIXfssc0709_Meth_Bin006</strain>
    </source>
</reference>
<dbReference type="Proteomes" id="UP000091929">
    <property type="component" value="Unassembled WGS sequence"/>
</dbReference>
<feature type="transmembrane region" description="Helical" evidence="1">
    <location>
        <begin position="29"/>
        <end position="50"/>
    </location>
</feature>
<dbReference type="Proteomes" id="UP000092401">
    <property type="component" value="Unassembled WGS sequence"/>
</dbReference>
<dbReference type="InterPro" id="IPR007354">
    <property type="entry name" value="CruF-like"/>
</dbReference>
<protein>
    <recommendedName>
        <fullName evidence="7">Carotenoid biosynthesis protein</fullName>
    </recommendedName>
</protein>
<feature type="transmembrane region" description="Helical" evidence="1">
    <location>
        <begin position="196"/>
        <end position="214"/>
    </location>
</feature>
<comment type="caution">
    <text evidence="3">The sequence shown here is derived from an EMBL/GenBank/DDBJ whole genome shotgun (WGS) entry which is preliminary data.</text>
</comment>
<dbReference type="PANTHER" id="PTHR39419">
    <property type="entry name" value="SLL0814 PROTEIN"/>
    <property type="match status" value="1"/>
</dbReference>
<evidence type="ECO:0000313" key="3">
    <source>
        <dbReference type="EMBL" id="KYC48485.1"/>
    </source>
</evidence>
<dbReference type="EMBL" id="LNGE01000073">
    <property type="protein sequence ID" value="KYC44366.1"/>
    <property type="molecule type" value="Genomic_DNA"/>
</dbReference>
<dbReference type="EMBL" id="LNGF01000004">
    <property type="protein sequence ID" value="KYC48485.1"/>
    <property type="molecule type" value="Genomic_DNA"/>
</dbReference>
<feature type="transmembrane region" description="Helical" evidence="1">
    <location>
        <begin position="136"/>
        <end position="156"/>
    </location>
</feature>
<accession>A0A150IUD7</accession>
<feature type="transmembrane region" description="Helical" evidence="1">
    <location>
        <begin position="220"/>
        <end position="238"/>
    </location>
</feature>
<name>A0A150IUD7_9EURY</name>
<keyword evidence="1" id="KW-0812">Transmembrane</keyword>
<feature type="transmembrane region" description="Helical" evidence="1">
    <location>
        <begin position="57"/>
        <end position="77"/>
    </location>
</feature>
<feature type="transmembrane region" description="Helical" evidence="1">
    <location>
        <begin position="97"/>
        <end position="116"/>
    </location>
</feature>
<sequence length="239" mass="26638">MRNIIIAVMSISIAIAAIFISLLEFKNEYFAISIFFMVFLSFPTYFYLIIKTNPTKAISTILILSIFSMIIETIGVLTSFPYGSFSYTQSLGPKIGVVPWTVSFGWVPLVIASWTLTERLINTETSILKKAVLGSVTITIFDLVLDPGAVALKFWVWSPQGVYYNVPISNFVGWLLSGFIGMIIILTTLKTEKPNNNLLLTAFFGNIFWTFIAIMGGMTIPLVIGIILTIFLAKILFLE</sequence>
<dbReference type="EMBL" id="LNJC01000023">
    <property type="protein sequence ID" value="KYC49927.1"/>
    <property type="molecule type" value="Genomic_DNA"/>
</dbReference>
<evidence type="ECO:0000313" key="2">
    <source>
        <dbReference type="EMBL" id="KYC44366.1"/>
    </source>
</evidence>
<dbReference type="AlphaFoldDB" id="A0A150IUD7"/>
<organism evidence="3 5">
    <name type="scientific">Candidatus Methanofastidiosum methylothiophilum</name>
    <dbReference type="NCBI Taxonomy" id="1705564"/>
    <lineage>
        <taxon>Archaea</taxon>
        <taxon>Methanobacteriati</taxon>
        <taxon>Methanobacteriota</taxon>
        <taxon>Stenosarchaea group</taxon>
        <taxon>Candidatus Methanofastidiosia</taxon>
        <taxon>Candidatus Methanofastidiosales</taxon>
        <taxon>Candidatus Methanofastidiosaceae</taxon>
        <taxon>Candidatus Methanofastidiosum</taxon>
    </lineage>
</organism>
<dbReference type="Proteomes" id="UP000092403">
    <property type="component" value="Unassembled WGS sequence"/>
</dbReference>
<accession>A0A150IHA1</accession>
<dbReference type="Pfam" id="PF04240">
    <property type="entry name" value="Caroten_synth"/>
    <property type="match status" value="1"/>
</dbReference>
<evidence type="ECO:0000313" key="6">
    <source>
        <dbReference type="Proteomes" id="UP000092401"/>
    </source>
</evidence>
<evidence type="ECO:0008006" key="7">
    <source>
        <dbReference type="Google" id="ProtNLM"/>
    </source>
</evidence>
<feature type="transmembrane region" description="Helical" evidence="1">
    <location>
        <begin position="5"/>
        <end position="23"/>
    </location>
</feature>
<evidence type="ECO:0000256" key="1">
    <source>
        <dbReference type="SAM" id="Phobius"/>
    </source>
</evidence>
<keyword evidence="1" id="KW-0472">Membrane</keyword>
<evidence type="ECO:0000313" key="5">
    <source>
        <dbReference type="Proteomes" id="UP000091929"/>
    </source>
</evidence>
<dbReference type="PANTHER" id="PTHR39419:SF1">
    <property type="entry name" value="SLL0814 PROTEIN"/>
    <property type="match status" value="1"/>
</dbReference>